<evidence type="ECO:0000313" key="1">
    <source>
        <dbReference type="EMBL" id="GFY34635.1"/>
    </source>
</evidence>
<comment type="caution">
    <text evidence="1">The sequence shown here is derived from an EMBL/GenBank/DDBJ whole genome shotgun (WGS) entry which is preliminary data.</text>
</comment>
<keyword evidence="2" id="KW-1185">Reference proteome</keyword>
<name>A0A8X7BKJ8_TRICX</name>
<sequence length="105" mass="11719">MNCNSTSVGGEWVKRDLCKNLPHDGGIPLIGLFSGIANAISQIRPSNICGAFGKDIHYTRTEPLFAIEMLVWGVSRPPKAVCWLHRVDRPLSKHSVGYQWRLNCD</sequence>
<accession>A0A8X7BKJ8</accession>
<evidence type="ECO:0000313" key="2">
    <source>
        <dbReference type="Proteomes" id="UP000887159"/>
    </source>
</evidence>
<proteinExistence type="predicted"/>
<dbReference type="Proteomes" id="UP000887159">
    <property type="component" value="Unassembled WGS sequence"/>
</dbReference>
<protein>
    <submittedName>
        <fullName evidence="1">Uncharacterized protein</fullName>
    </submittedName>
</protein>
<dbReference type="AlphaFoldDB" id="A0A8X7BKJ8"/>
<reference evidence="1" key="1">
    <citation type="submission" date="2020-08" db="EMBL/GenBank/DDBJ databases">
        <title>Multicomponent nature underlies the extraordinary mechanical properties of spider dragline silk.</title>
        <authorList>
            <person name="Kono N."/>
            <person name="Nakamura H."/>
            <person name="Mori M."/>
            <person name="Yoshida Y."/>
            <person name="Ohtoshi R."/>
            <person name="Malay A.D."/>
            <person name="Moran D.A.P."/>
            <person name="Tomita M."/>
            <person name="Numata K."/>
            <person name="Arakawa K."/>
        </authorList>
    </citation>
    <scope>NUCLEOTIDE SEQUENCE</scope>
</reference>
<organism evidence="1 2">
    <name type="scientific">Trichonephila clavipes</name>
    <name type="common">Golden silk orbweaver</name>
    <name type="synonym">Nephila clavipes</name>
    <dbReference type="NCBI Taxonomy" id="2585209"/>
    <lineage>
        <taxon>Eukaryota</taxon>
        <taxon>Metazoa</taxon>
        <taxon>Ecdysozoa</taxon>
        <taxon>Arthropoda</taxon>
        <taxon>Chelicerata</taxon>
        <taxon>Arachnida</taxon>
        <taxon>Araneae</taxon>
        <taxon>Araneomorphae</taxon>
        <taxon>Entelegynae</taxon>
        <taxon>Araneoidea</taxon>
        <taxon>Nephilidae</taxon>
        <taxon>Trichonephila</taxon>
    </lineage>
</organism>
<dbReference type="EMBL" id="BMAU01021426">
    <property type="protein sequence ID" value="GFY34635.1"/>
    <property type="molecule type" value="Genomic_DNA"/>
</dbReference>
<gene>
    <name evidence="1" type="ORF">TNCV_1373261</name>
</gene>